<organism evidence="1">
    <name type="scientific">Anguilla anguilla</name>
    <name type="common">European freshwater eel</name>
    <name type="synonym">Muraena anguilla</name>
    <dbReference type="NCBI Taxonomy" id="7936"/>
    <lineage>
        <taxon>Eukaryota</taxon>
        <taxon>Metazoa</taxon>
        <taxon>Chordata</taxon>
        <taxon>Craniata</taxon>
        <taxon>Vertebrata</taxon>
        <taxon>Euteleostomi</taxon>
        <taxon>Actinopterygii</taxon>
        <taxon>Neopterygii</taxon>
        <taxon>Teleostei</taxon>
        <taxon>Anguilliformes</taxon>
        <taxon>Anguillidae</taxon>
        <taxon>Anguilla</taxon>
    </lineage>
</organism>
<accession>A0A0E9TSV5</accession>
<dbReference type="AlphaFoldDB" id="A0A0E9TSV5"/>
<evidence type="ECO:0000313" key="1">
    <source>
        <dbReference type="EMBL" id="JAH55985.1"/>
    </source>
</evidence>
<reference evidence="1" key="1">
    <citation type="submission" date="2014-11" db="EMBL/GenBank/DDBJ databases">
        <authorList>
            <person name="Amaro Gonzalez C."/>
        </authorList>
    </citation>
    <scope>NUCLEOTIDE SEQUENCE</scope>
</reference>
<dbReference type="EMBL" id="GBXM01052592">
    <property type="protein sequence ID" value="JAH55985.1"/>
    <property type="molecule type" value="Transcribed_RNA"/>
</dbReference>
<proteinExistence type="predicted"/>
<protein>
    <submittedName>
        <fullName evidence="1">Uncharacterized protein</fullName>
    </submittedName>
</protein>
<sequence length="68" mass="8037">MWVLVCSPPRNHLDTCSYYSSHRHTKKCKKQSRALFPRHPSIPISESRVCRTFHGPRKRPFDRCRGIS</sequence>
<reference evidence="1" key="2">
    <citation type="journal article" date="2015" name="Fish Shellfish Immunol.">
        <title>Early steps in the European eel (Anguilla anguilla)-Vibrio vulnificus interaction in the gills: Role of the RtxA13 toxin.</title>
        <authorList>
            <person name="Callol A."/>
            <person name="Pajuelo D."/>
            <person name="Ebbesson L."/>
            <person name="Teles M."/>
            <person name="MacKenzie S."/>
            <person name="Amaro C."/>
        </authorList>
    </citation>
    <scope>NUCLEOTIDE SEQUENCE</scope>
</reference>
<name>A0A0E9TSV5_ANGAN</name>